<comment type="caution">
    <text evidence="2">The sequence shown here is derived from an EMBL/GenBank/DDBJ whole genome shotgun (WGS) entry which is preliminary data.</text>
</comment>
<reference evidence="2 3" key="1">
    <citation type="submission" date="2016-07" db="EMBL/GenBank/DDBJ databases">
        <title>Pervasive Adenine N6-methylation of Active Genes in Fungi.</title>
        <authorList>
            <consortium name="DOE Joint Genome Institute"/>
            <person name="Mondo S.J."/>
            <person name="Dannebaum R.O."/>
            <person name="Kuo R.C."/>
            <person name="Labutti K."/>
            <person name="Haridas S."/>
            <person name="Kuo A."/>
            <person name="Salamov A."/>
            <person name="Ahrendt S.R."/>
            <person name="Lipzen A."/>
            <person name="Sullivan W."/>
            <person name="Andreopoulos W.B."/>
            <person name="Clum A."/>
            <person name="Lindquist E."/>
            <person name="Daum C."/>
            <person name="Ramamoorthy G.K."/>
            <person name="Gryganskyi A."/>
            <person name="Culley D."/>
            <person name="Magnuson J.K."/>
            <person name="James T.Y."/>
            <person name="O'Malley M.A."/>
            <person name="Stajich J.E."/>
            <person name="Spatafora J.W."/>
            <person name="Visel A."/>
            <person name="Grigoriev I.V."/>
        </authorList>
    </citation>
    <scope>NUCLEOTIDE SEQUENCE [LARGE SCALE GENOMIC DNA]</scope>
    <source>
        <strain evidence="2 3">NRRL 1336</strain>
    </source>
</reference>
<evidence type="ECO:0000256" key="1">
    <source>
        <dbReference type="SAM" id="MobiDB-lite"/>
    </source>
</evidence>
<evidence type="ECO:0000313" key="2">
    <source>
        <dbReference type="EMBL" id="ORZ08649.1"/>
    </source>
</evidence>
<proteinExistence type="predicted"/>
<organism evidence="2 3">
    <name type="scientific">Absidia repens</name>
    <dbReference type="NCBI Taxonomy" id="90262"/>
    <lineage>
        <taxon>Eukaryota</taxon>
        <taxon>Fungi</taxon>
        <taxon>Fungi incertae sedis</taxon>
        <taxon>Mucoromycota</taxon>
        <taxon>Mucoromycotina</taxon>
        <taxon>Mucoromycetes</taxon>
        <taxon>Mucorales</taxon>
        <taxon>Cunninghamellaceae</taxon>
        <taxon>Absidia</taxon>
    </lineage>
</organism>
<gene>
    <name evidence="2" type="ORF">BCR42DRAFT_424620</name>
</gene>
<sequence>MATTTYTSSSPSPLTKEWLSLPRDLAIDDSFADDLIRQFDNKRTGLHKDIQYDQQSQKSSSPLPTVVPTKASSNATSPTSINQARLNRVTTRTSSRASSVIGDTTSPPLDMNRNPRRTSAGDLLRRSSAFFKATLDHTWKNISRSNDNLRDKENLQQQESQENAETTPSLPATVAINTTITLPITKKASQSSFPPLQPPVISQYPPKPLQYSPVTPTDSSTDSPVSSHNNGTRQKTLIHRISMPALRRRISNFSNSNTNNTNTNSDQQADSSTSYRRKSDSANPLFIKRKKSNQA</sequence>
<feature type="compositionally biased region" description="Polar residues" evidence="1">
    <location>
        <begin position="52"/>
        <end position="63"/>
    </location>
</feature>
<feature type="compositionally biased region" description="Polar residues" evidence="1">
    <location>
        <begin position="70"/>
        <end position="85"/>
    </location>
</feature>
<feature type="region of interest" description="Disordered" evidence="1">
    <location>
        <begin position="252"/>
        <end position="295"/>
    </location>
</feature>
<evidence type="ECO:0000313" key="3">
    <source>
        <dbReference type="Proteomes" id="UP000193560"/>
    </source>
</evidence>
<dbReference type="OrthoDB" id="2288614at2759"/>
<feature type="region of interest" description="Disordered" evidence="1">
    <location>
        <begin position="49"/>
        <end position="123"/>
    </location>
</feature>
<accession>A0A1X2I3K3</accession>
<feature type="compositionally biased region" description="Low complexity" evidence="1">
    <location>
        <begin position="212"/>
        <end position="227"/>
    </location>
</feature>
<protein>
    <submittedName>
        <fullName evidence="2">Uncharacterized protein</fullName>
    </submittedName>
</protein>
<feature type="compositionally biased region" description="Polar residues" evidence="1">
    <location>
        <begin position="155"/>
        <end position="170"/>
    </location>
</feature>
<name>A0A1X2I3K3_9FUNG</name>
<dbReference type="EMBL" id="MCGE01000030">
    <property type="protein sequence ID" value="ORZ08649.1"/>
    <property type="molecule type" value="Genomic_DNA"/>
</dbReference>
<dbReference type="Proteomes" id="UP000193560">
    <property type="component" value="Unassembled WGS sequence"/>
</dbReference>
<feature type="compositionally biased region" description="Low complexity" evidence="1">
    <location>
        <begin position="88"/>
        <end position="100"/>
    </location>
</feature>
<keyword evidence="3" id="KW-1185">Reference proteome</keyword>
<dbReference type="AlphaFoldDB" id="A0A1X2I3K3"/>
<feature type="compositionally biased region" description="Low complexity" evidence="1">
    <location>
        <begin position="252"/>
        <end position="265"/>
    </location>
</feature>
<feature type="region of interest" description="Disordered" evidence="1">
    <location>
        <begin position="188"/>
        <end position="239"/>
    </location>
</feature>
<feature type="region of interest" description="Disordered" evidence="1">
    <location>
        <begin position="144"/>
        <end position="170"/>
    </location>
</feature>